<evidence type="ECO:0000256" key="7">
    <source>
        <dbReference type="ARBA" id="ARBA00022842"/>
    </source>
</evidence>
<dbReference type="Proteomes" id="UP000005384">
    <property type="component" value="Unassembled WGS sequence"/>
</dbReference>
<evidence type="ECO:0000313" key="13">
    <source>
        <dbReference type="Proteomes" id="UP000005384"/>
    </source>
</evidence>
<dbReference type="Gene3D" id="3.20.20.120">
    <property type="entry name" value="Enolase-like C-terminal domain"/>
    <property type="match status" value="1"/>
</dbReference>
<dbReference type="InterPro" id="IPR029065">
    <property type="entry name" value="Enolase_C-like"/>
</dbReference>
<keyword evidence="7 10" id="KW-0460">Magnesium</keyword>
<feature type="domain" description="Mandelate racemase/muconate lactonizing enzyme C-terminal" evidence="11">
    <location>
        <begin position="187"/>
        <end position="287"/>
    </location>
</feature>
<evidence type="ECO:0000256" key="2">
    <source>
        <dbReference type="ARBA" id="ARBA00001946"/>
    </source>
</evidence>
<name>G5IN17_9FIRM</name>
<dbReference type="PANTHER" id="PTHR48080:SF4">
    <property type="entry name" value="GLUCARATE DEHYDRATASE"/>
    <property type="match status" value="1"/>
</dbReference>
<evidence type="ECO:0000256" key="3">
    <source>
        <dbReference type="ARBA" id="ARBA00005183"/>
    </source>
</evidence>
<dbReference type="SFLD" id="SFLDG00055">
    <property type="entry name" value="glucarate_dehydratase"/>
    <property type="match status" value="1"/>
</dbReference>
<organism evidence="12 13">
    <name type="scientific">Hungatella hathewayi WAL-18680</name>
    <dbReference type="NCBI Taxonomy" id="742737"/>
    <lineage>
        <taxon>Bacteria</taxon>
        <taxon>Bacillati</taxon>
        <taxon>Bacillota</taxon>
        <taxon>Clostridia</taxon>
        <taxon>Lachnospirales</taxon>
        <taxon>Lachnospiraceae</taxon>
        <taxon>Hungatella</taxon>
    </lineage>
</organism>
<gene>
    <name evidence="12" type="ORF">HMPREF9473_04895</name>
</gene>
<evidence type="ECO:0000256" key="6">
    <source>
        <dbReference type="ARBA" id="ARBA00022723"/>
    </source>
</evidence>
<feature type="active site" description="Proton acceptor" evidence="9">
    <location>
        <position position="209"/>
    </location>
</feature>
<keyword evidence="6 10" id="KW-0479">Metal-binding</keyword>
<feature type="binding site" evidence="10">
    <location>
        <position position="268"/>
    </location>
    <ligand>
        <name>Mg(2+)</name>
        <dbReference type="ChEBI" id="CHEBI:18420"/>
    </ligand>
</feature>
<dbReference type="SMART" id="SM00922">
    <property type="entry name" value="MR_MLE"/>
    <property type="match status" value="1"/>
</dbReference>
<evidence type="ECO:0000259" key="11">
    <source>
        <dbReference type="SMART" id="SM00922"/>
    </source>
</evidence>
<dbReference type="GO" id="GO:0008872">
    <property type="term" value="F:glucarate dehydratase activity"/>
    <property type="evidence" value="ECO:0007669"/>
    <property type="project" value="UniProtKB-EC"/>
</dbReference>
<comment type="similarity">
    <text evidence="4">Belongs to the mandelate racemase/muconate lactonizing enzyme family. GlucD subfamily.</text>
</comment>
<dbReference type="InterPro" id="IPR013342">
    <property type="entry name" value="Mandelate_racemase_C"/>
</dbReference>
<sequence length="448" mass="50352">MERGTPIVTEMQVIPVAGYDSMLMTLSGAHAPFFTRNLVIITDSAGHTGIGEIHGGDYTCLALRSCIPLVVGQPIGTYRAILDRIRKASKRAREDDGEGIQSLDISKLKFVVKAEWAIECALLDLMGQYLDLPMCELLGNGKQRDKIETLGYLFYVSDKEKADLPYLDESFSSDEWFRLRRQEMMTPEQIVQQACVLQEKYGFRNFKLKGGVLRGDQEMEAVRALKKQFPEGRINIDPNGAWSLLEAIELCRPMEGILSYIEDPCGPEEGFSSREIMAEFKNAVHLPTATNMIATNWRQFYHAAALKSVDIVLADPHFWGMEGSVRMGQVLQDWGLTWGSHSNNHFDITLATFAQVAAAVPGQPTALDTHWIWQDGQNLLLDTPKIRDGYLEVPQGPGLGVTLNMDRVIEANQLYNQMQSHDRDDAASMQYLIPGWKYDSKKPCLVRE</sequence>
<feature type="binding site" evidence="10">
    <location>
        <position position="237"/>
    </location>
    <ligand>
        <name>Mg(2+)</name>
        <dbReference type="ChEBI" id="CHEBI:18420"/>
    </ligand>
</feature>
<dbReference type="CDD" id="cd03323">
    <property type="entry name" value="D-glucarate_dehydratase"/>
    <property type="match status" value="1"/>
</dbReference>
<evidence type="ECO:0000256" key="1">
    <source>
        <dbReference type="ARBA" id="ARBA00001426"/>
    </source>
</evidence>
<dbReference type="SUPFAM" id="SSF54826">
    <property type="entry name" value="Enolase N-terminal domain-like"/>
    <property type="match status" value="1"/>
</dbReference>
<dbReference type="Gene3D" id="3.30.390.10">
    <property type="entry name" value="Enolase-like, N-terminal domain"/>
    <property type="match status" value="1"/>
</dbReference>
<feature type="active site" description="Proton acceptor" evidence="9">
    <location>
        <position position="341"/>
    </location>
</feature>
<dbReference type="SFLD" id="SFLDS00001">
    <property type="entry name" value="Enolase"/>
    <property type="match status" value="1"/>
</dbReference>
<proteinExistence type="inferred from homology"/>
<accession>G5IN17</accession>
<dbReference type="SUPFAM" id="SSF51604">
    <property type="entry name" value="Enolase C-terminal domain-like"/>
    <property type="match status" value="1"/>
</dbReference>
<comment type="cofactor">
    <cofactor evidence="2 10">
        <name>Mg(2+)</name>
        <dbReference type="ChEBI" id="CHEBI:18420"/>
    </cofactor>
</comment>
<evidence type="ECO:0000256" key="5">
    <source>
        <dbReference type="ARBA" id="ARBA00011973"/>
    </source>
</evidence>
<comment type="catalytic activity">
    <reaction evidence="1">
        <text>D-glucarate = 5-dehydro-4-deoxy-D-glucarate + H2O</text>
        <dbReference type="Rhea" id="RHEA:14573"/>
        <dbReference type="ChEBI" id="CHEBI:15377"/>
        <dbReference type="ChEBI" id="CHEBI:30612"/>
        <dbReference type="ChEBI" id="CHEBI:42819"/>
        <dbReference type="EC" id="4.2.1.40"/>
    </reaction>
</comment>
<reference evidence="12 13" key="1">
    <citation type="submission" date="2011-08" db="EMBL/GenBank/DDBJ databases">
        <title>The Genome Sequence of Clostridium hathewayi WAL-18680.</title>
        <authorList>
            <consortium name="The Broad Institute Genome Sequencing Platform"/>
            <person name="Earl A."/>
            <person name="Ward D."/>
            <person name="Feldgarden M."/>
            <person name="Gevers D."/>
            <person name="Finegold S.M."/>
            <person name="Summanen P.H."/>
            <person name="Molitoris D.R."/>
            <person name="Song M."/>
            <person name="Daigneault M."/>
            <person name="Allen-Vercoe E."/>
            <person name="Young S.K."/>
            <person name="Zeng Q."/>
            <person name="Gargeya S."/>
            <person name="Fitzgerald M."/>
            <person name="Haas B."/>
            <person name="Abouelleil A."/>
            <person name="Alvarado L."/>
            <person name="Arachchi H.M."/>
            <person name="Berlin A."/>
            <person name="Brown A."/>
            <person name="Chapman S.B."/>
            <person name="Chen Z."/>
            <person name="Dunbar C."/>
            <person name="Freedman E."/>
            <person name="Gearin G."/>
            <person name="Gellesch M."/>
            <person name="Goldberg J."/>
            <person name="Griggs A."/>
            <person name="Gujja S."/>
            <person name="Heiman D."/>
            <person name="Howarth C."/>
            <person name="Larson L."/>
            <person name="Lui A."/>
            <person name="MacDonald P.J.P."/>
            <person name="Montmayeur A."/>
            <person name="Murphy C."/>
            <person name="Neiman D."/>
            <person name="Pearson M."/>
            <person name="Priest M."/>
            <person name="Roberts A."/>
            <person name="Saif S."/>
            <person name="Shea T."/>
            <person name="Shenoy N."/>
            <person name="Sisk P."/>
            <person name="Stolte C."/>
            <person name="Sykes S."/>
            <person name="Wortman J."/>
            <person name="Nusbaum C."/>
            <person name="Birren B."/>
        </authorList>
    </citation>
    <scope>NUCLEOTIDE SEQUENCE [LARGE SCALE GENOMIC DNA]</scope>
    <source>
        <strain evidence="12 13">WAL-18680</strain>
    </source>
</reference>
<dbReference type="InterPro" id="IPR036849">
    <property type="entry name" value="Enolase-like_C_sf"/>
</dbReference>
<protein>
    <recommendedName>
        <fullName evidence="5">glucarate dehydratase</fullName>
        <ecNumber evidence="5">4.2.1.40</ecNumber>
    </recommendedName>
</protein>
<dbReference type="EC" id="4.2.1.40" evidence="5"/>
<evidence type="ECO:0000256" key="9">
    <source>
        <dbReference type="PIRSR" id="PIRSR634598-1"/>
    </source>
</evidence>
<dbReference type="InterPro" id="IPR029017">
    <property type="entry name" value="Enolase-like_N"/>
</dbReference>
<evidence type="ECO:0000256" key="8">
    <source>
        <dbReference type="ARBA" id="ARBA00023239"/>
    </source>
</evidence>
<dbReference type="EMBL" id="ADLN01000127">
    <property type="protein sequence ID" value="EHI56988.1"/>
    <property type="molecule type" value="Genomic_DNA"/>
</dbReference>
<dbReference type="InterPro" id="IPR034598">
    <property type="entry name" value="GlucD-like"/>
</dbReference>
<keyword evidence="13" id="KW-1185">Reference proteome</keyword>
<comment type="pathway">
    <text evidence="3">Carbohydrate acid metabolism; D-glucarate degradation; 2,5-dioxopentanoate from D-glucarate: step 1/2.</text>
</comment>
<evidence type="ECO:0000256" key="4">
    <source>
        <dbReference type="ARBA" id="ARBA00009938"/>
    </source>
</evidence>
<dbReference type="HOGENOM" id="CLU_030273_9_0_9"/>
<keyword evidence="8" id="KW-0456">Lyase</keyword>
<dbReference type="InterPro" id="IPR034593">
    <property type="entry name" value="DgoD-like"/>
</dbReference>
<dbReference type="Pfam" id="PF13378">
    <property type="entry name" value="MR_MLE_C"/>
    <property type="match status" value="1"/>
</dbReference>
<dbReference type="PATRIC" id="fig|742737.3.peg.4877"/>
<feature type="binding site" evidence="10">
    <location>
        <position position="291"/>
    </location>
    <ligand>
        <name>Mg(2+)</name>
        <dbReference type="ChEBI" id="CHEBI:18420"/>
    </ligand>
</feature>
<evidence type="ECO:0000313" key="12">
    <source>
        <dbReference type="EMBL" id="EHI56988.1"/>
    </source>
</evidence>
<dbReference type="AlphaFoldDB" id="G5IN17"/>
<dbReference type="GO" id="GO:0046872">
    <property type="term" value="F:metal ion binding"/>
    <property type="evidence" value="ECO:0007669"/>
    <property type="project" value="UniProtKB-KW"/>
</dbReference>
<comment type="caution">
    <text evidence="12">The sequence shown here is derived from an EMBL/GenBank/DDBJ whole genome shotgun (WGS) entry which is preliminary data.</text>
</comment>
<evidence type="ECO:0000256" key="10">
    <source>
        <dbReference type="PIRSR" id="PIRSR634598-3"/>
    </source>
</evidence>
<dbReference type="PANTHER" id="PTHR48080">
    <property type="entry name" value="D-GALACTONATE DEHYDRATASE-RELATED"/>
    <property type="match status" value="1"/>
</dbReference>